<evidence type="ECO:0000259" key="2">
    <source>
        <dbReference type="PROSITE" id="PS51205"/>
    </source>
</evidence>
<feature type="compositionally biased region" description="Polar residues" evidence="1">
    <location>
        <begin position="465"/>
        <end position="480"/>
    </location>
</feature>
<dbReference type="Proteomes" id="UP000510647">
    <property type="component" value="Chromosome 3"/>
</dbReference>
<keyword evidence="4" id="KW-1185">Reference proteome</keyword>
<protein>
    <recommendedName>
        <fullName evidence="2">VPS9 domain-containing protein</fullName>
    </recommendedName>
</protein>
<feature type="domain" description="VPS9" evidence="2">
    <location>
        <begin position="243"/>
        <end position="383"/>
    </location>
</feature>
<name>A0A7H9HQ89_9SACH</name>
<reference evidence="3 4" key="1">
    <citation type="submission" date="2020-06" db="EMBL/GenBank/DDBJ databases">
        <title>The yeast mating-type switching endonuclease HO is a domesticated member of an unorthodox homing genetic element family.</title>
        <authorList>
            <person name="Coughlan A.Y."/>
            <person name="Lombardi L."/>
            <person name="Braun-Galleani S."/>
            <person name="Martos A.R."/>
            <person name="Galeote V."/>
            <person name="Bigey F."/>
            <person name="Dequin S."/>
            <person name="Byrne K.P."/>
            <person name="Wolfe K.H."/>
        </authorList>
    </citation>
    <scope>NUCLEOTIDE SEQUENCE [LARGE SCALE GENOMIC DNA]</scope>
    <source>
        <strain evidence="3 4">CBS2947</strain>
    </source>
</reference>
<dbReference type="InterPro" id="IPR003123">
    <property type="entry name" value="VPS9"/>
</dbReference>
<feature type="region of interest" description="Disordered" evidence="1">
    <location>
        <begin position="140"/>
        <end position="172"/>
    </location>
</feature>
<feature type="region of interest" description="Disordered" evidence="1">
    <location>
        <begin position="1"/>
        <end position="51"/>
    </location>
</feature>
<gene>
    <name evidence="3" type="ORF">HG537_0C01100</name>
</gene>
<sequence>MSSKSDLRQLYTPPMTNRKFDLSQSIKESYRLHEDQQDVGSNGSSTNVELSREEIDQEVNSIDELPLELSKLIDTFINDLKQPKYVKPLSILQLSTLFQNFYTKFDRCSFNYVVNTSNNGQPSFLGAKETLSSGLSGIFARSRSSSGSSFKRDRRSSSLISTDSNNATPMLSPEEISRQLRLNEINNLKVERFMELCERDVFQRLSKVGTSVPSPSRDDKGKKVTENDTLKVANLFRNSPEYGEYDKLLFEKMHLLSKLAADGRIDLAKFLDLPDNVDLNSFGEIQNVLCNLVYQSMGPGEKVEKLLKVHQSMMYSHVMSNDEFLSLIIFYAIKICPRNIFLNAQFIRLFRYKKKLVQKELFALTNLEAALVFIEGLTLSDFPTELLEQLSSNEKKLLESAISSKISLPNKLTSNNISQIVDGCSSDMQHPEVLRSTSYDGFRSAFDSSLRNIFGKIRSYTPPASLQPTALPRSASQNSLDNDRRHYHATVPNSMRRFKDRSFEDLKLSEMKEIFEIYQKLVS</sequence>
<accession>A0A7H9HQ89</accession>
<dbReference type="PROSITE" id="PS51205">
    <property type="entry name" value="VPS9"/>
    <property type="match status" value="1"/>
</dbReference>
<dbReference type="SUPFAM" id="SSF109993">
    <property type="entry name" value="VPS9 domain"/>
    <property type="match status" value="1"/>
</dbReference>
<dbReference type="Pfam" id="PF02204">
    <property type="entry name" value="VPS9"/>
    <property type="match status" value="1"/>
</dbReference>
<dbReference type="EMBL" id="CP059269">
    <property type="protein sequence ID" value="QLQ79463.1"/>
    <property type="molecule type" value="Genomic_DNA"/>
</dbReference>
<proteinExistence type="predicted"/>
<dbReference type="InterPro" id="IPR037191">
    <property type="entry name" value="VPS9_dom_sf"/>
</dbReference>
<dbReference type="AlphaFoldDB" id="A0A7H9HQ89"/>
<evidence type="ECO:0000313" key="3">
    <source>
        <dbReference type="EMBL" id="QLQ79463.1"/>
    </source>
</evidence>
<feature type="compositionally biased region" description="Polar residues" evidence="1">
    <location>
        <begin position="159"/>
        <end position="169"/>
    </location>
</feature>
<feature type="region of interest" description="Disordered" evidence="1">
    <location>
        <begin position="465"/>
        <end position="488"/>
    </location>
</feature>
<organism evidence="3 4">
    <name type="scientific">Torulaspora globosa</name>
    <dbReference type="NCBI Taxonomy" id="48254"/>
    <lineage>
        <taxon>Eukaryota</taxon>
        <taxon>Fungi</taxon>
        <taxon>Dikarya</taxon>
        <taxon>Ascomycota</taxon>
        <taxon>Saccharomycotina</taxon>
        <taxon>Saccharomycetes</taxon>
        <taxon>Saccharomycetales</taxon>
        <taxon>Saccharomycetaceae</taxon>
        <taxon>Torulaspora</taxon>
    </lineage>
</organism>
<evidence type="ECO:0000313" key="4">
    <source>
        <dbReference type="Proteomes" id="UP000510647"/>
    </source>
</evidence>
<dbReference type="OrthoDB" id="10264848at2759"/>
<evidence type="ECO:0000256" key="1">
    <source>
        <dbReference type="SAM" id="MobiDB-lite"/>
    </source>
</evidence>
<dbReference type="Gene3D" id="1.20.1050.80">
    <property type="entry name" value="VPS9 domain"/>
    <property type="match status" value="1"/>
</dbReference>
<dbReference type="SMART" id="SM00167">
    <property type="entry name" value="VPS9"/>
    <property type="match status" value="1"/>
</dbReference>
<feature type="compositionally biased region" description="Polar residues" evidence="1">
    <location>
        <begin position="38"/>
        <end position="49"/>
    </location>
</feature>